<dbReference type="InterPro" id="IPR031834">
    <property type="entry name" value="RnlB/LsoB_antitoxin"/>
</dbReference>
<reference evidence="1" key="2">
    <citation type="journal article" date="2021" name="PeerJ">
        <title>Extensive microbial diversity within the chicken gut microbiome revealed by metagenomics and culture.</title>
        <authorList>
            <person name="Gilroy R."/>
            <person name="Ravi A."/>
            <person name="Getino M."/>
            <person name="Pursley I."/>
            <person name="Horton D.L."/>
            <person name="Alikhan N.F."/>
            <person name="Baker D."/>
            <person name="Gharbi K."/>
            <person name="Hall N."/>
            <person name="Watson M."/>
            <person name="Adriaenssens E.M."/>
            <person name="Foster-Nyarko E."/>
            <person name="Jarju S."/>
            <person name="Secka A."/>
            <person name="Antonio M."/>
            <person name="Oren A."/>
            <person name="Chaudhuri R.R."/>
            <person name="La Ragione R."/>
            <person name="Hildebrand F."/>
            <person name="Pallen M.J."/>
        </authorList>
    </citation>
    <scope>NUCLEOTIDE SEQUENCE</scope>
    <source>
        <strain evidence="1">CHK195-11698</strain>
    </source>
</reference>
<comment type="caution">
    <text evidence="1">The sequence shown here is derived from an EMBL/GenBank/DDBJ whole genome shotgun (WGS) entry which is preliminary data.</text>
</comment>
<gene>
    <name evidence="1" type="ORF">IAD15_10550</name>
</gene>
<dbReference type="Pfam" id="PF15933">
    <property type="entry name" value="RnlB_antitoxin"/>
    <property type="match status" value="1"/>
</dbReference>
<dbReference type="AlphaFoldDB" id="A0A9D1L0C1"/>
<evidence type="ECO:0000313" key="2">
    <source>
        <dbReference type="Proteomes" id="UP000824175"/>
    </source>
</evidence>
<name>A0A9D1L0C1_9FIRM</name>
<accession>A0A9D1L0C1</accession>
<organism evidence="1 2">
    <name type="scientific">Candidatus Fimiplasma intestinipullorum</name>
    <dbReference type="NCBI Taxonomy" id="2840825"/>
    <lineage>
        <taxon>Bacteria</taxon>
        <taxon>Bacillati</taxon>
        <taxon>Bacillota</taxon>
        <taxon>Clostridia</taxon>
        <taxon>Eubacteriales</taxon>
        <taxon>Candidatus Fimiplasma</taxon>
    </lineage>
</organism>
<reference evidence="1" key="1">
    <citation type="submission" date="2020-10" db="EMBL/GenBank/DDBJ databases">
        <authorList>
            <person name="Gilroy R."/>
        </authorList>
    </citation>
    <scope>NUCLEOTIDE SEQUENCE</scope>
    <source>
        <strain evidence="1">CHK195-11698</strain>
    </source>
</reference>
<proteinExistence type="predicted"/>
<protein>
    <submittedName>
        <fullName evidence="1">Type II toxin-antitoxin system RnlB family antitoxin</fullName>
    </submittedName>
</protein>
<evidence type="ECO:0000313" key="1">
    <source>
        <dbReference type="EMBL" id="HIU14488.1"/>
    </source>
</evidence>
<sequence length="123" mass="14317">MSDELAKNYEIFEINDPAYRFLVLRRFCHSSSQQWESITAELNQNNYKGWVLLDNLFKGGNTSFRYVRQYFDKTFSGPAFKVDIDRSHPYRQMISAYLKEHNYVVGTSLTDADIEAVIAGETI</sequence>
<dbReference type="Proteomes" id="UP000824175">
    <property type="component" value="Unassembled WGS sequence"/>
</dbReference>
<dbReference type="EMBL" id="DVMJ01000092">
    <property type="protein sequence ID" value="HIU14488.1"/>
    <property type="molecule type" value="Genomic_DNA"/>
</dbReference>